<gene>
    <name evidence="1" type="ORF">BLL40_15140</name>
</gene>
<comment type="caution">
    <text evidence="1">The sequence shown here is derived from an EMBL/GenBank/DDBJ whole genome shotgun (WGS) entry which is preliminary data.</text>
</comment>
<dbReference type="OrthoDB" id="360137at2"/>
<dbReference type="AlphaFoldDB" id="A0A1Q5NZW2"/>
<dbReference type="InterPro" id="IPR012650">
    <property type="entry name" value="CHP02328"/>
</dbReference>
<protein>
    <recommendedName>
        <fullName evidence="3">Pyrimidine dimer DNA glycosylase</fullName>
    </recommendedName>
</protein>
<dbReference type="STRING" id="1714354.BLL40_15140"/>
<dbReference type="Proteomes" id="UP000186524">
    <property type="component" value="Unassembled WGS sequence"/>
</dbReference>
<evidence type="ECO:0000313" key="1">
    <source>
        <dbReference type="EMBL" id="OKL35491.1"/>
    </source>
</evidence>
<evidence type="ECO:0008006" key="3">
    <source>
        <dbReference type="Google" id="ProtNLM"/>
    </source>
</evidence>
<reference evidence="1 2" key="1">
    <citation type="submission" date="2016-12" db="EMBL/GenBank/DDBJ databases">
        <title>Domibacillus sp. SAOS 44 whole genome sequencing.</title>
        <authorList>
            <person name="Verma A."/>
            <person name="Krishnamurthi S."/>
        </authorList>
    </citation>
    <scope>NUCLEOTIDE SEQUENCE [LARGE SCALE GENOMIC DNA]</scope>
    <source>
        <strain evidence="1 2">SAOS 44</strain>
    </source>
</reference>
<dbReference type="Pfam" id="PF03013">
    <property type="entry name" value="Pyr_excise"/>
    <property type="match status" value="1"/>
</dbReference>
<dbReference type="RefSeq" id="WP_073712704.1">
    <property type="nucleotide sequence ID" value="NZ_MRWQ01000021.1"/>
</dbReference>
<name>A0A1Q5NZW2_9BACI</name>
<evidence type="ECO:0000313" key="2">
    <source>
        <dbReference type="Proteomes" id="UP000186524"/>
    </source>
</evidence>
<proteinExistence type="predicted"/>
<dbReference type="EMBL" id="MRWQ01000021">
    <property type="protein sequence ID" value="OKL35491.1"/>
    <property type="molecule type" value="Genomic_DNA"/>
</dbReference>
<dbReference type="InterPro" id="IPR004260">
    <property type="entry name" value="Pyr-dimer_DNA_glycosylase"/>
</dbReference>
<accession>A0A1Q5NZW2</accession>
<dbReference type="NCBIfam" id="TIGR02328">
    <property type="entry name" value="TIGR02328 family protein"/>
    <property type="match status" value="1"/>
</dbReference>
<keyword evidence="2" id="KW-1185">Reference proteome</keyword>
<organism evidence="1 2">
    <name type="scientific">Domibacillus mangrovi</name>
    <dbReference type="NCBI Taxonomy" id="1714354"/>
    <lineage>
        <taxon>Bacteria</taxon>
        <taxon>Bacillati</taxon>
        <taxon>Bacillota</taxon>
        <taxon>Bacilli</taxon>
        <taxon>Bacillales</taxon>
        <taxon>Bacillaceae</taxon>
        <taxon>Domibacillus</taxon>
    </lineage>
</organism>
<sequence>MRLWHEELISKLPRQQLLGQHRECAALRGNGWGKPHATVDYVFKYSYKRLFHYHYLIMLEMQKRGYKVSEEWLNPNYRGKKCEMMSEDLKFNFVLAEKNKINIYPEHDDNYLQECLENLKEKGIIIKIDF</sequence>